<reference evidence="3" key="1">
    <citation type="submission" date="2025-08" db="UniProtKB">
        <authorList>
            <consortium name="RefSeq"/>
        </authorList>
    </citation>
    <scope>IDENTIFICATION</scope>
    <source>
        <tissue evidence="3">Whole body</tissue>
    </source>
</reference>
<dbReference type="PANTHER" id="PTHR23313:SF0">
    <property type="entry name" value="TESTIS-EXPRESSED PROTEIN 9"/>
    <property type="match status" value="1"/>
</dbReference>
<dbReference type="AlphaFoldDB" id="A0A6J1QUA6"/>
<sequence length="305" mass="35339">MSDDLLAKEKEFYRLNRDLQLKTRDVMKTVDSIIHARTENLFNDANPNLEDAKAARLGDTTLRIDKQLRTSSIKVSEAPSVECIDDTEIPKKDSNVGNKAVITLLKGKIDMLYKKLQTMQLEYNNKCDYCKELEVEKKKLDDAQIKLRNQIETLNDTVTKLERVNSDTLSDYQALSNENIVLKKDLESFKKEIRTLNQQSTNLDVRLNRSLESNEKLKSALKCSQIEEKELRNQIRKLQDDKRLAVKNLEKQRSELVQAFKKQTLLIDNLKKQNIHLMANGQITLTKEDFAKLLEWKPQKVTDVS</sequence>
<gene>
    <name evidence="3" type="primary">LOC112462759</name>
</gene>
<evidence type="ECO:0000256" key="1">
    <source>
        <dbReference type="SAM" id="Coils"/>
    </source>
</evidence>
<dbReference type="PANTHER" id="PTHR23313">
    <property type="entry name" value="TSEC1-RELATED"/>
    <property type="match status" value="1"/>
</dbReference>
<evidence type="ECO:0000313" key="2">
    <source>
        <dbReference type="Proteomes" id="UP000504618"/>
    </source>
</evidence>
<evidence type="ECO:0000313" key="3">
    <source>
        <dbReference type="RefSeq" id="XP_024884506.1"/>
    </source>
</evidence>
<keyword evidence="1" id="KW-0175">Coiled coil</keyword>
<dbReference type="Proteomes" id="UP000504618">
    <property type="component" value="Unplaced"/>
</dbReference>
<dbReference type="OrthoDB" id="269872at2759"/>
<dbReference type="GeneID" id="112462759"/>
<name>A0A6J1QUA6_9HYME</name>
<accession>A0A6J1QUA6</accession>
<organism evidence="2 3">
    <name type="scientific">Temnothorax curvispinosus</name>
    <dbReference type="NCBI Taxonomy" id="300111"/>
    <lineage>
        <taxon>Eukaryota</taxon>
        <taxon>Metazoa</taxon>
        <taxon>Ecdysozoa</taxon>
        <taxon>Arthropoda</taxon>
        <taxon>Hexapoda</taxon>
        <taxon>Insecta</taxon>
        <taxon>Pterygota</taxon>
        <taxon>Neoptera</taxon>
        <taxon>Endopterygota</taxon>
        <taxon>Hymenoptera</taxon>
        <taxon>Apocrita</taxon>
        <taxon>Aculeata</taxon>
        <taxon>Formicoidea</taxon>
        <taxon>Formicidae</taxon>
        <taxon>Myrmicinae</taxon>
        <taxon>Temnothorax</taxon>
    </lineage>
</organism>
<dbReference type="Gene3D" id="1.10.287.1490">
    <property type="match status" value="1"/>
</dbReference>
<protein>
    <submittedName>
        <fullName evidence="3">Testis-expressed protein 9-like</fullName>
    </submittedName>
</protein>
<keyword evidence="2" id="KW-1185">Reference proteome</keyword>
<proteinExistence type="predicted"/>
<feature type="coiled-coil region" evidence="1">
    <location>
        <begin position="130"/>
        <end position="255"/>
    </location>
</feature>
<dbReference type="RefSeq" id="XP_024884506.1">
    <property type="nucleotide sequence ID" value="XM_025028738.1"/>
</dbReference>